<dbReference type="EMBL" id="CAEY01000824">
    <property type="status" value="NOT_ANNOTATED_CDS"/>
    <property type="molecule type" value="Genomic_DNA"/>
</dbReference>
<dbReference type="PROSITE" id="PS00798">
    <property type="entry name" value="ALDOKETO_REDUCTASE_1"/>
    <property type="match status" value="1"/>
</dbReference>
<evidence type="ECO:0000256" key="1">
    <source>
        <dbReference type="ARBA" id="ARBA00007905"/>
    </source>
</evidence>
<reference evidence="8" key="2">
    <citation type="submission" date="2015-06" db="UniProtKB">
        <authorList>
            <consortium name="EnsemblMetazoa"/>
        </authorList>
    </citation>
    <scope>IDENTIFICATION</scope>
</reference>
<evidence type="ECO:0000259" key="7">
    <source>
        <dbReference type="Pfam" id="PF00248"/>
    </source>
</evidence>
<accession>T1JXC1</accession>
<evidence type="ECO:0000256" key="2">
    <source>
        <dbReference type="ARBA" id="ARBA00022857"/>
    </source>
</evidence>
<dbReference type="PROSITE" id="PS00062">
    <property type="entry name" value="ALDOKETO_REDUCTASE_2"/>
    <property type="match status" value="1"/>
</dbReference>
<dbReference type="SUPFAM" id="SSF51430">
    <property type="entry name" value="NAD(P)-linked oxidoreductase"/>
    <property type="match status" value="1"/>
</dbReference>
<keyword evidence="3" id="KW-0560">Oxidoreductase</keyword>
<protein>
    <recommendedName>
        <fullName evidence="7">NADP-dependent oxidoreductase domain-containing protein</fullName>
    </recommendedName>
</protein>
<dbReference type="OMA" id="CHFKGIT"/>
<sequence>MVVAEKATKWTLSDGNQIPVFGLGTWKSKPGEVKNAVKFALLEAGYRHIDCALVYQNEDEVGQALKEVFGSGALKREDVFITSKCWNSYHSRAKVTECCKQSLKNLGLDYLDLYLVHWPMGIQEGGELFPKDAEGNIIPSDVDYLETWKGMEDVHKAGLAKSIGISNFNSEQIKRILDNCEIKPVMNQIEIHPYLTQEPLIDFCRKNGIAVTAYSPLGSPDRPWAQPGEPSLLDDPKVKEIAQKHGKTSAQVLLRYANQRGLIVIPKSVTTSRIAENINIFDFKLAPEEIATINSFNRNWRAVPISTYSAHPYYPFSIPF</sequence>
<dbReference type="eggNOG" id="KOG1577">
    <property type="taxonomic scope" value="Eukaryota"/>
</dbReference>
<name>T1JXC1_TETUR</name>
<reference evidence="9" key="1">
    <citation type="submission" date="2011-08" db="EMBL/GenBank/DDBJ databases">
        <authorList>
            <person name="Rombauts S."/>
        </authorList>
    </citation>
    <scope>NUCLEOTIDE SEQUENCE</scope>
    <source>
        <strain evidence="9">London</strain>
    </source>
</reference>
<keyword evidence="9" id="KW-1185">Reference proteome</keyword>
<dbReference type="EnsemblMetazoa" id="tetur02g11410.1">
    <property type="protein sequence ID" value="tetur02g11410.1"/>
    <property type="gene ID" value="tetur02g11410"/>
</dbReference>
<comment type="similarity">
    <text evidence="1">Belongs to the aldo/keto reductase family.</text>
</comment>
<proteinExistence type="inferred from homology"/>
<evidence type="ECO:0000256" key="4">
    <source>
        <dbReference type="PIRSR" id="PIRSR000097-1"/>
    </source>
</evidence>
<dbReference type="InterPro" id="IPR023210">
    <property type="entry name" value="NADP_OxRdtase_dom"/>
</dbReference>
<dbReference type="InterPro" id="IPR020471">
    <property type="entry name" value="AKR"/>
</dbReference>
<dbReference type="Gene3D" id="3.20.20.100">
    <property type="entry name" value="NADP-dependent oxidoreductase domain"/>
    <property type="match status" value="1"/>
</dbReference>
<dbReference type="AlphaFoldDB" id="T1JXC1"/>
<keyword evidence="2" id="KW-0521">NADP</keyword>
<dbReference type="OrthoDB" id="416253at2759"/>
<dbReference type="PRINTS" id="PR00069">
    <property type="entry name" value="ALDKETRDTASE"/>
</dbReference>
<evidence type="ECO:0000256" key="5">
    <source>
        <dbReference type="PIRSR" id="PIRSR000097-2"/>
    </source>
</evidence>
<dbReference type="PROSITE" id="PS00063">
    <property type="entry name" value="ALDOKETO_REDUCTASE_3"/>
    <property type="match status" value="1"/>
</dbReference>
<dbReference type="GO" id="GO:0016491">
    <property type="term" value="F:oxidoreductase activity"/>
    <property type="evidence" value="ECO:0007669"/>
    <property type="project" value="UniProtKB-KW"/>
</dbReference>
<gene>
    <name evidence="8" type="primary">107371551</name>
</gene>
<dbReference type="HOGENOM" id="CLU_023205_12_1_1"/>
<feature type="active site" description="Proton donor" evidence="4">
    <location>
        <position position="55"/>
    </location>
</feature>
<feature type="domain" description="NADP-dependent oxidoreductase" evidence="7">
    <location>
        <begin position="22"/>
        <end position="297"/>
    </location>
</feature>
<dbReference type="FunFam" id="3.20.20.100:FF:000006">
    <property type="entry name" value="Aldo-keto reductase family 1 member A1"/>
    <property type="match status" value="1"/>
</dbReference>
<dbReference type="InterPro" id="IPR018170">
    <property type="entry name" value="Aldo/ket_reductase_CS"/>
</dbReference>
<evidence type="ECO:0000313" key="8">
    <source>
        <dbReference type="EnsemblMetazoa" id="tetur02g11410.1"/>
    </source>
</evidence>
<evidence type="ECO:0000313" key="9">
    <source>
        <dbReference type="Proteomes" id="UP000015104"/>
    </source>
</evidence>
<dbReference type="STRING" id="32264.T1JXC1"/>
<feature type="binding site" evidence="5">
    <location>
        <position position="117"/>
    </location>
    <ligand>
        <name>substrate</name>
    </ligand>
</feature>
<dbReference type="Pfam" id="PF00248">
    <property type="entry name" value="Aldo_ket_red"/>
    <property type="match status" value="1"/>
</dbReference>
<feature type="site" description="Lowers pKa of active site Tyr" evidence="6">
    <location>
        <position position="84"/>
    </location>
</feature>
<dbReference type="Proteomes" id="UP000015104">
    <property type="component" value="Unassembled WGS sequence"/>
</dbReference>
<organism evidence="8 9">
    <name type="scientific">Tetranychus urticae</name>
    <name type="common">Two-spotted spider mite</name>
    <dbReference type="NCBI Taxonomy" id="32264"/>
    <lineage>
        <taxon>Eukaryota</taxon>
        <taxon>Metazoa</taxon>
        <taxon>Ecdysozoa</taxon>
        <taxon>Arthropoda</taxon>
        <taxon>Chelicerata</taxon>
        <taxon>Arachnida</taxon>
        <taxon>Acari</taxon>
        <taxon>Acariformes</taxon>
        <taxon>Trombidiformes</taxon>
        <taxon>Prostigmata</taxon>
        <taxon>Eleutherengona</taxon>
        <taxon>Raphignathae</taxon>
        <taxon>Tetranychoidea</taxon>
        <taxon>Tetranychidae</taxon>
        <taxon>Tetranychus</taxon>
    </lineage>
</organism>
<dbReference type="PANTHER" id="PTHR11732">
    <property type="entry name" value="ALDO/KETO REDUCTASE"/>
    <property type="match status" value="1"/>
</dbReference>
<evidence type="ECO:0000256" key="3">
    <source>
        <dbReference type="ARBA" id="ARBA00023002"/>
    </source>
</evidence>
<dbReference type="KEGG" id="tut:107371551"/>
<dbReference type="InterPro" id="IPR036812">
    <property type="entry name" value="NAD(P)_OxRdtase_dom_sf"/>
</dbReference>
<evidence type="ECO:0000256" key="6">
    <source>
        <dbReference type="PIRSR" id="PIRSR000097-3"/>
    </source>
</evidence>
<dbReference type="PIRSF" id="PIRSF000097">
    <property type="entry name" value="AKR"/>
    <property type="match status" value="1"/>
</dbReference>